<reference evidence="2 3" key="1">
    <citation type="journal article" date="2020" name="Antonie Van Leeuwenhoek">
        <title>Rhodopirellula heiligendammensis sp. nov., Rhodopirellula pilleata sp. nov., and Rhodopirellula solitaria sp. nov. isolated from natural or artificial marine surfaces in Northern Germany and California, USA, and emended description of the genus Rhodopirellula.</title>
        <authorList>
            <person name="Kallscheuer N."/>
            <person name="Wiegand S."/>
            <person name="Jogler M."/>
            <person name="Boedeker C."/>
            <person name="Peeters S.H."/>
            <person name="Rast P."/>
            <person name="Heuer A."/>
            <person name="Jetten M.S.M."/>
            <person name="Rohde M."/>
            <person name="Jogler C."/>
        </authorList>
    </citation>
    <scope>NUCLEOTIDE SEQUENCE [LARGE SCALE GENOMIC DNA]</scope>
    <source>
        <strain evidence="2 3">Poly21</strain>
    </source>
</reference>
<dbReference type="PANTHER" id="PTHR43818:SF5">
    <property type="entry name" value="OXIDOREDUCTASE FAMILY PROTEIN"/>
    <property type="match status" value="1"/>
</dbReference>
<dbReference type="Pfam" id="PF01408">
    <property type="entry name" value="GFO_IDH_MocA"/>
    <property type="match status" value="1"/>
</dbReference>
<dbReference type="PANTHER" id="PTHR43818">
    <property type="entry name" value="BCDNA.GH03377"/>
    <property type="match status" value="1"/>
</dbReference>
<evidence type="ECO:0000313" key="3">
    <source>
        <dbReference type="Proteomes" id="UP000319908"/>
    </source>
</evidence>
<comment type="caution">
    <text evidence="2">The sequence shown here is derived from an EMBL/GenBank/DDBJ whole genome shotgun (WGS) entry which is preliminary data.</text>
</comment>
<dbReference type="GO" id="GO:0000166">
    <property type="term" value="F:nucleotide binding"/>
    <property type="evidence" value="ECO:0007669"/>
    <property type="project" value="InterPro"/>
</dbReference>
<sequence length="363" mass="38387">MALGSTVALGGAAAVATGGSILANVGAHAGVHLGGSDRIRIGLIGCGARGKAAVIEAITAGRNGLSDCNDFSGVHLVAMADTSSSQLQTAYRTVKGRHRDSVDVGSRRFVGPDGWRGVLASDVDLVILATPPASRAGHFEEAVRAGKHVFMECPIAINSHDVQRIADAGRLAQTSGLAVAVGHQRRHELRTRECVAKLRDGVIGDLIYARTYSSDSQEDRHVQSLDIVNWVLGHGPVAAQGFGNASGDVSAYQLIEFTYPNNFPMISQCRQTRGGRNLGEFFHGTHGTCDMSRAAIHNSDGKLIWQSEAKEIPGKGWQRQFNELIASLRAGEAPFELEHAIASTAAAILGRTAVQSGELIRQA</sequence>
<dbReference type="InterPro" id="IPR036291">
    <property type="entry name" value="NAD(P)-bd_dom_sf"/>
</dbReference>
<evidence type="ECO:0000313" key="2">
    <source>
        <dbReference type="EMBL" id="TWU15524.1"/>
    </source>
</evidence>
<accession>A0A5C6BXI4</accession>
<gene>
    <name evidence="2" type="ORF">Poly21_27210</name>
</gene>
<protein>
    <submittedName>
        <fullName evidence="2">Oxidoreductase</fullName>
    </submittedName>
</protein>
<organism evidence="2 3">
    <name type="scientific">Allorhodopirellula heiligendammensis</name>
    <dbReference type="NCBI Taxonomy" id="2714739"/>
    <lineage>
        <taxon>Bacteria</taxon>
        <taxon>Pseudomonadati</taxon>
        <taxon>Planctomycetota</taxon>
        <taxon>Planctomycetia</taxon>
        <taxon>Pirellulales</taxon>
        <taxon>Pirellulaceae</taxon>
        <taxon>Allorhodopirellula</taxon>
    </lineage>
</organism>
<proteinExistence type="predicted"/>
<dbReference type="Gene3D" id="3.40.50.720">
    <property type="entry name" value="NAD(P)-binding Rossmann-like Domain"/>
    <property type="match status" value="1"/>
</dbReference>
<dbReference type="Gene3D" id="3.30.360.10">
    <property type="entry name" value="Dihydrodipicolinate Reductase, domain 2"/>
    <property type="match status" value="1"/>
</dbReference>
<dbReference type="Proteomes" id="UP000319908">
    <property type="component" value="Unassembled WGS sequence"/>
</dbReference>
<dbReference type="EMBL" id="SJPU01000002">
    <property type="protein sequence ID" value="TWU15524.1"/>
    <property type="molecule type" value="Genomic_DNA"/>
</dbReference>
<dbReference type="SUPFAM" id="SSF51735">
    <property type="entry name" value="NAD(P)-binding Rossmann-fold domains"/>
    <property type="match status" value="1"/>
</dbReference>
<dbReference type="AlphaFoldDB" id="A0A5C6BXI4"/>
<dbReference type="InterPro" id="IPR050463">
    <property type="entry name" value="Gfo/Idh/MocA_oxidrdct_glycsds"/>
</dbReference>
<evidence type="ECO:0000259" key="1">
    <source>
        <dbReference type="Pfam" id="PF01408"/>
    </source>
</evidence>
<name>A0A5C6BXI4_9BACT</name>
<keyword evidence="3" id="KW-1185">Reference proteome</keyword>
<feature type="domain" description="Gfo/Idh/MocA-like oxidoreductase N-terminal" evidence="1">
    <location>
        <begin position="39"/>
        <end position="183"/>
    </location>
</feature>
<dbReference type="InterPro" id="IPR000683">
    <property type="entry name" value="Gfo/Idh/MocA-like_OxRdtase_N"/>
</dbReference>